<name>A0A5N5IIL5_9ROSA</name>
<evidence type="ECO:0000313" key="1">
    <source>
        <dbReference type="EMBL" id="KAB2635074.1"/>
    </source>
</evidence>
<sequence length="77" mass="8580">MEWCPQAAMEAYLHTLQLRCHAYTFRVTCDTADGFAGSGCKANDDDDHMGKTGKTQIVENGPPVTWLNMFITLILVE</sequence>
<dbReference type="AlphaFoldDB" id="A0A5N5IIL5"/>
<organism evidence="1 2">
    <name type="scientific">Pyrus ussuriensis x Pyrus communis</name>
    <dbReference type="NCBI Taxonomy" id="2448454"/>
    <lineage>
        <taxon>Eukaryota</taxon>
        <taxon>Viridiplantae</taxon>
        <taxon>Streptophyta</taxon>
        <taxon>Embryophyta</taxon>
        <taxon>Tracheophyta</taxon>
        <taxon>Spermatophyta</taxon>
        <taxon>Magnoliopsida</taxon>
        <taxon>eudicotyledons</taxon>
        <taxon>Gunneridae</taxon>
        <taxon>Pentapetalae</taxon>
        <taxon>rosids</taxon>
        <taxon>fabids</taxon>
        <taxon>Rosales</taxon>
        <taxon>Rosaceae</taxon>
        <taxon>Amygdaloideae</taxon>
        <taxon>Maleae</taxon>
        <taxon>Pyrus</taxon>
    </lineage>
</organism>
<accession>A0A5N5IIL5</accession>
<protein>
    <submittedName>
        <fullName evidence="1">Uncharacterized protein</fullName>
    </submittedName>
</protein>
<proteinExistence type="predicted"/>
<reference evidence="1 2" key="3">
    <citation type="submission" date="2019-11" db="EMBL/GenBank/DDBJ databases">
        <title>A de novo genome assembly of a pear dwarfing rootstock.</title>
        <authorList>
            <person name="Wang F."/>
            <person name="Wang J."/>
            <person name="Li S."/>
            <person name="Zhang Y."/>
            <person name="Fang M."/>
            <person name="Ma L."/>
            <person name="Zhao Y."/>
            <person name="Jiang S."/>
        </authorList>
    </citation>
    <scope>NUCLEOTIDE SEQUENCE [LARGE SCALE GENOMIC DNA]</scope>
    <source>
        <strain evidence="1">S2</strain>
        <tissue evidence="1">Leaf</tissue>
    </source>
</reference>
<dbReference type="EMBL" id="SMOL01000004">
    <property type="protein sequence ID" value="KAB2635074.1"/>
    <property type="molecule type" value="Genomic_DNA"/>
</dbReference>
<gene>
    <name evidence="1" type="ORF">D8674_025608</name>
</gene>
<dbReference type="Proteomes" id="UP000327157">
    <property type="component" value="Chromosome 5"/>
</dbReference>
<comment type="caution">
    <text evidence="1">The sequence shown here is derived from an EMBL/GenBank/DDBJ whole genome shotgun (WGS) entry which is preliminary data.</text>
</comment>
<evidence type="ECO:0000313" key="2">
    <source>
        <dbReference type="Proteomes" id="UP000327157"/>
    </source>
</evidence>
<keyword evidence="2" id="KW-1185">Reference proteome</keyword>
<reference evidence="2" key="2">
    <citation type="submission" date="2019-10" db="EMBL/GenBank/DDBJ databases">
        <title>A de novo genome assembly of a pear dwarfing rootstock.</title>
        <authorList>
            <person name="Wang F."/>
            <person name="Wang J."/>
            <person name="Li S."/>
            <person name="Zhang Y."/>
            <person name="Fang M."/>
            <person name="Ma L."/>
            <person name="Zhao Y."/>
            <person name="Jiang S."/>
        </authorList>
    </citation>
    <scope>NUCLEOTIDE SEQUENCE [LARGE SCALE GENOMIC DNA]</scope>
</reference>
<reference evidence="1 2" key="1">
    <citation type="submission" date="2019-09" db="EMBL/GenBank/DDBJ databases">
        <authorList>
            <person name="Ou C."/>
        </authorList>
    </citation>
    <scope>NUCLEOTIDE SEQUENCE [LARGE SCALE GENOMIC DNA]</scope>
    <source>
        <strain evidence="1">S2</strain>
        <tissue evidence="1">Leaf</tissue>
    </source>
</reference>